<evidence type="ECO:0000259" key="2">
    <source>
        <dbReference type="PROSITE" id="PS50983"/>
    </source>
</evidence>
<evidence type="ECO:0000256" key="1">
    <source>
        <dbReference type="ARBA" id="ARBA00008814"/>
    </source>
</evidence>
<reference evidence="3 4" key="1">
    <citation type="submission" date="2016-10" db="EMBL/GenBank/DDBJ databases">
        <authorList>
            <person name="de Groot N.N."/>
        </authorList>
    </citation>
    <scope>NUCLEOTIDE SEQUENCE [LARGE SCALE GENOMIC DNA]</scope>
    <source>
        <strain evidence="3 4">JCM 11308</strain>
    </source>
</reference>
<dbReference type="EMBL" id="FNAB01000004">
    <property type="protein sequence ID" value="SDD35531.1"/>
    <property type="molecule type" value="Genomic_DNA"/>
</dbReference>
<dbReference type="SUPFAM" id="SSF53807">
    <property type="entry name" value="Helical backbone' metal receptor"/>
    <property type="match status" value="1"/>
</dbReference>
<protein>
    <submittedName>
        <fullName evidence="3">Iron complex transport system substrate-binding protein</fullName>
    </submittedName>
</protein>
<dbReference type="Pfam" id="PF01497">
    <property type="entry name" value="Peripla_BP_2"/>
    <property type="match status" value="1"/>
</dbReference>
<gene>
    <name evidence="3" type="ORF">SAMN05444580_10450</name>
</gene>
<evidence type="ECO:0000313" key="4">
    <source>
        <dbReference type="Proteomes" id="UP000199417"/>
    </source>
</evidence>
<dbReference type="STRING" id="168276.SAMN05444580_10450"/>
<dbReference type="PANTHER" id="PTHR30535:SF4">
    <property type="entry name" value="HEMIN-BINDING PERIPLASMIC PROTEIN HMUT"/>
    <property type="match status" value="1"/>
</dbReference>
<dbReference type="InterPro" id="IPR050902">
    <property type="entry name" value="ABC_Transporter_SBP"/>
</dbReference>
<dbReference type="PANTHER" id="PTHR30535">
    <property type="entry name" value="VITAMIN B12-BINDING PROTEIN"/>
    <property type="match status" value="1"/>
</dbReference>
<dbReference type="Gene3D" id="3.40.50.1980">
    <property type="entry name" value="Nitrogenase molybdenum iron protein domain"/>
    <property type="match status" value="2"/>
</dbReference>
<dbReference type="InterPro" id="IPR002491">
    <property type="entry name" value="ABC_transptr_periplasmic_BD"/>
</dbReference>
<name>A0A1G6U2K8_9NOCA</name>
<proteinExistence type="inferred from homology"/>
<accession>A0A1G6U2K8</accession>
<dbReference type="Proteomes" id="UP000199417">
    <property type="component" value="Unassembled WGS sequence"/>
</dbReference>
<comment type="similarity">
    <text evidence="1">Belongs to the bacterial solute-binding protein 8 family.</text>
</comment>
<sequence>MLLGTRSTGANHPMINHRRRVLGALAAVTVIMVTAGCGSQDDAATGGQTGRSTATLASLDPQPIADNPAATLPVTVTGADGVAVTITDTSRIVAADQYGTLTETVYALGLGKSLVGRDTASGFPAVESVPDITPGGQSLSAEAILNLRPTVFLTDTSIGPRAVQEQLRAAGVPVVFFDPTRTLAGVPDQIQAVADALGVPAAGAELSRRTADQIAAATTKAPTDGTRPKIAFLYMRGTAITMMAGPGSGADSLIEALGGVDAGTAAGLTQQFQPITSEAMIASAPDVFLMMSNGLDSIGGLDGLAKIPGVAQTPAGRNQRVVDMKDSVLLSFGPRTGDVLDALATALYTPSAP</sequence>
<dbReference type="PROSITE" id="PS50983">
    <property type="entry name" value="FE_B12_PBP"/>
    <property type="match status" value="1"/>
</dbReference>
<organism evidence="3 4">
    <name type="scientific">Rhodococcus tukisamuensis</name>
    <dbReference type="NCBI Taxonomy" id="168276"/>
    <lineage>
        <taxon>Bacteria</taxon>
        <taxon>Bacillati</taxon>
        <taxon>Actinomycetota</taxon>
        <taxon>Actinomycetes</taxon>
        <taxon>Mycobacteriales</taxon>
        <taxon>Nocardiaceae</taxon>
        <taxon>Rhodococcus</taxon>
    </lineage>
</organism>
<keyword evidence="4" id="KW-1185">Reference proteome</keyword>
<feature type="domain" description="Fe/B12 periplasmic-binding" evidence="2">
    <location>
        <begin position="93"/>
        <end position="351"/>
    </location>
</feature>
<dbReference type="AlphaFoldDB" id="A0A1G6U2K8"/>
<evidence type="ECO:0000313" key="3">
    <source>
        <dbReference type="EMBL" id="SDD35531.1"/>
    </source>
</evidence>